<dbReference type="KEGG" id="goq:ACH46_02080"/>
<accession>A0A0N9MN71</accession>
<dbReference type="PATRIC" id="fig|1136941.3.peg.417"/>
<name>A0A0N9MN71_9ACTN</name>
<reference evidence="2" key="1">
    <citation type="submission" date="2015-06" db="EMBL/GenBank/DDBJ databases">
        <title>Complete genome sequence and metabolic analysis of phthalate degradation pathway in Gordonia sp. QH-11.</title>
        <authorList>
            <person name="Jin D."/>
            <person name="Kong X."/>
            <person name="Bai Z."/>
        </authorList>
    </citation>
    <scope>NUCLEOTIDE SEQUENCE [LARGE SCALE GENOMIC DNA]</scope>
    <source>
        <strain evidence="2">QH-11</strain>
    </source>
</reference>
<dbReference type="STRING" id="1136941.ACH46_02080"/>
<dbReference type="EMBL" id="CP011853">
    <property type="protein sequence ID" value="ALG83516.1"/>
    <property type="molecule type" value="Genomic_DNA"/>
</dbReference>
<proteinExistence type="predicted"/>
<dbReference type="AlphaFoldDB" id="A0A0N9MN71"/>
<reference evidence="1 2" key="2">
    <citation type="journal article" date="2017" name="Int. J. Syst. Evol. Microbiol.">
        <title>Gordonia phthalatica sp. nov., a di-n-butyl phthalate-degrading bacterium isolated from activated sludge.</title>
        <authorList>
            <person name="Jin D."/>
            <person name="Kong X."/>
            <person name="Jia M."/>
            <person name="Yu X."/>
            <person name="Wang X."/>
            <person name="Zhuang X."/>
            <person name="Deng Y."/>
            <person name="Bai Z."/>
        </authorList>
    </citation>
    <scope>NUCLEOTIDE SEQUENCE [LARGE SCALE GENOMIC DNA]</scope>
    <source>
        <strain evidence="1 2">QH-11</strain>
    </source>
</reference>
<protein>
    <submittedName>
        <fullName evidence="1">Uncharacterized protein</fullName>
    </submittedName>
</protein>
<gene>
    <name evidence="1" type="ORF">ACH46_02080</name>
</gene>
<evidence type="ECO:0000313" key="1">
    <source>
        <dbReference type="EMBL" id="ALG83516.1"/>
    </source>
</evidence>
<sequence length="83" mass="9181">MEAAVDALGEFGDAWLVAYRGAAEVPEFPTRLVFEGADRVEFAERAVDCIKKKFDVEVITGAELEERFGHRYGSKGSVPFRVA</sequence>
<dbReference type="Proteomes" id="UP000063789">
    <property type="component" value="Chromosome"/>
</dbReference>
<evidence type="ECO:0000313" key="2">
    <source>
        <dbReference type="Proteomes" id="UP000063789"/>
    </source>
</evidence>
<organism evidence="1 2">
    <name type="scientific">Gordonia phthalatica</name>
    <dbReference type="NCBI Taxonomy" id="1136941"/>
    <lineage>
        <taxon>Bacteria</taxon>
        <taxon>Bacillati</taxon>
        <taxon>Actinomycetota</taxon>
        <taxon>Actinomycetes</taxon>
        <taxon>Mycobacteriales</taxon>
        <taxon>Gordoniaceae</taxon>
        <taxon>Gordonia</taxon>
    </lineage>
</organism>
<keyword evidence="2" id="KW-1185">Reference proteome</keyword>